<evidence type="ECO:0008006" key="5">
    <source>
        <dbReference type="Google" id="ProtNLM"/>
    </source>
</evidence>
<dbReference type="EMBL" id="ADLF01000019">
    <property type="protein sequence ID" value="EKU88623.1"/>
    <property type="molecule type" value="Genomic_DNA"/>
</dbReference>
<organism evidence="3 4">
    <name type="scientific">Bacteroides oleiciplenus YIT 12058</name>
    <dbReference type="NCBI Taxonomy" id="742727"/>
    <lineage>
        <taxon>Bacteria</taxon>
        <taxon>Pseudomonadati</taxon>
        <taxon>Bacteroidota</taxon>
        <taxon>Bacteroidia</taxon>
        <taxon>Bacteroidales</taxon>
        <taxon>Bacteroidaceae</taxon>
        <taxon>Bacteroides</taxon>
    </lineage>
</organism>
<sequence>MRKRFVKVVLFGALTFAATTSFISCKDYDDDIKRIDNEIGQINQSLTDLKTAIGNNGVKSVSYDAATGTLTIVDSNDKSVSCKIAQNLPEYSLEIKDGKVILKKDGSDVSSATLPSAEVADSFDPTKLTINAEGEVLYDGAKTGVKIPKATSSIASIKKDGVIIGYTVTENGVPSNFYIEDALPLTSLVFVPEAYLSGVEAMRATNLTYDKWTVNTQAVTEKGEIWNAPANPASNSNITPDMVAYYHVNPIGVTMKQISKLVLSADDKEFVGTRATDFNIANIDLEKCSITDGILKVVFNGNSEAIQKIDASKITVMNLKATVEVNGGSKTVASDYAAIYKSILKDFVLANAQDAGVHKAHLYGADATNTKAGLVGKAEDAIAKDPLCEVAYNNKEGIDLSKWVETHYTEWTDANPMKQIGTGDKTIANDKLADYGLKLVYSLSDYYKGDNKTLQSSFFANLNGSVLTAKVGSITEDPIAAVGRMPLVRVELQNASNGEVVNVGWIKVMITRGDVAGTDYPKACGDLNLQCTPKTWNLTFDEMNVHIYQKLGLTKEDFHAIYELKSTSTNPSGQKVATLKAGEYGEVVELNDADPNVETVCLAWTVTDVDQLNAIAKDGQMIATATYQPKNDKSRADVTITFTASVKSPSASFDTGSKNTEYWYNNMNNIRMNTVVPGVTPNDCSFSVNVDNVFEGNKPSFKLNNTVSDDFKLANISYQYIFSAENNNVKVMGNDGKEYTLTVTANGKELRGNTALVAKIVGTNVEYQETPEAKAILNISAHDVAPFTAKLDMVLTNKCNMRLPMTDGQFNAEFLRPINVFANEGKYFVDATDEGYTVKMLDLVYLTDWRDYKFAKGTSASGVAYDGSAYYDYYKVQSIVADIANITTNMNGNDIETKKLSEVTNQIDIKQANSSVVGDYGTITYKNNGSNVQAFKVKIPVVVTYKWGTVKTAVYMDVQKTEGN</sequence>
<evidence type="ECO:0000313" key="3">
    <source>
        <dbReference type="EMBL" id="EKU88626.1"/>
    </source>
</evidence>
<dbReference type="RefSeq" id="WP_009131756.1">
    <property type="nucleotide sequence ID" value="NZ_JH992944.1"/>
</dbReference>
<dbReference type="Proteomes" id="UP000009872">
    <property type="component" value="Unassembled WGS sequence"/>
</dbReference>
<dbReference type="AlphaFoldDB" id="K9DZ71"/>
<evidence type="ECO:0000256" key="1">
    <source>
        <dbReference type="SAM" id="SignalP"/>
    </source>
</evidence>
<dbReference type="OrthoDB" id="1099207at2"/>
<keyword evidence="4" id="KW-1185">Reference proteome</keyword>
<reference evidence="3 4" key="1">
    <citation type="submission" date="2012-09" db="EMBL/GenBank/DDBJ databases">
        <title>The Genome Sequence of Bacteroides oleiciplenus YIT 12058.</title>
        <authorList>
            <consortium name="The Broad Institute Genome Sequencing Platform"/>
            <person name="Earl A."/>
            <person name="Ward D."/>
            <person name="Feldgarden M."/>
            <person name="Gevers D."/>
            <person name="Morotomi M."/>
            <person name="Walker B."/>
            <person name="Young S.K."/>
            <person name="Zeng Q."/>
            <person name="Gargeya S."/>
            <person name="Fitzgerald M."/>
            <person name="Haas B."/>
            <person name="Abouelleil A."/>
            <person name="Alvarado L."/>
            <person name="Arachchi H.M."/>
            <person name="Berlin A.M."/>
            <person name="Chapman S.B."/>
            <person name="Goldberg J."/>
            <person name="Griggs A."/>
            <person name="Gujja S."/>
            <person name="Hansen M."/>
            <person name="Howarth C."/>
            <person name="Imamovic A."/>
            <person name="Larimer J."/>
            <person name="McCowen C."/>
            <person name="Montmayeur A."/>
            <person name="Murphy C."/>
            <person name="Neiman D."/>
            <person name="Pearson M."/>
            <person name="Priest M."/>
            <person name="Roberts A."/>
            <person name="Saif S."/>
            <person name="Shea T."/>
            <person name="Sisk P."/>
            <person name="Sykes S."/>
            <person name="Wortman J."/>
            <person name="Nusbaum C."/>
            <person name="Birren B."/>
        </authorList>
    </citation>
    <scope>NUCLEOTIDE SEQUENCE [LARGE SCALE GENOMIC DNA]</scope>
    <source>
        <strain evidence="3 4">YIT 12058</strain>
    </source>
</reference>
<dbReference type="EMBL" id="ADLF01000019">
    <property type="protein sequence ID" value="EKU88626.1"/>
    <property type="molecule type" value="Genomic_DNA"/>
</dbReference>
<dbReference type="eggNOG" id="COG3883">
    <property type="taxonomic scope" value="Bacteria"/>
</dbReference>
<gene>
    <name evidence="2" type="ORF">HMPREF9447_04238</name>
    <name evidence="3" type="ORF">HMPREF9447_04241</name>
</gene>
<feature type="chain" id="PRO_5011207756" description="DUF4988 domain-containing protein" evidence="1">
    <location>
        <begin position="24"/>
        <end position="964"/>
    </location>
</feature>
<dbReference type="PROSITE" id="PS51257">
    <property type="entry name" value="PROKAR_LIPOPROTEIN"/>
    <property type="match status" value="1"/>
</dbReference>
<protein>
    <recommendedName>
        <fullName evidence="5">DUF4988 domain-containing protein</fullName>
    </recommendedName>
</protein>
<name>K9DZ71_9BACE</name>
<keyword evidence="1" id="KW-0732">Signal</keyword>
<accession>K9DZ71</accession>
<dbReference type="HOGENOM" id="CLU_013653_0_0_10"/>
<dbReference type="STRING" id="742727.HMPREF9447_04238"/>
<proteinExistence type="predicted"/>
<evidence type="ECO:0000313" key="4">
    <source>
        <dbReference type="Proteomes" id="UP000009872"/>
    </source>
</evidence>
<feature type="signal peptide" evidence="1">
    <location>
        <begin position="1"/>
        <end position="23"/>
    </location>
</feature>
<dbReference type="PATRIC" id="fig|742727.4.peg.4323"/>
<evidence type="ECO:0000313" key="2">
    <source>
        <dbReference type="EMBL" id="EKU88623.1"/>
    </source>
</evidence>
<comment type="caution">
    <text evidence="3">The sequence shown here is derived from an EMBL/GenBank/DDBJ whole genome shotgun (WGS) entry which is preliminary data.</text>
</comment>